<dbReference type="Gene3D" id="3.30.1490.180">
    <property type="entry name" value="RNA polymerase ii"/>
    <property type="match status" value="1"/>
</dbReference>
<evidence type="ECO:0000313" key="15">
    <source>
        <dbReference type="EMBL" id="KAK9909518.1"/>
    </source>
</evidence>
<dbReference type="Pfam" id="PF04983">
    <property type="entry name" value="RNA_pol_Rpb1_3"/>
    <property type="match status" value="1"/>
</dbReference>
<comment type="similarity">
    <text evidence="2">Belongs to the RNA polymerase beta' chain family. RpoC1 subfamily.</text>
</comment>
<dbReference type="InterPro" id="IPR000722">
    <property type="entry name" value="RNA_pol_asu"/>
</dbReference>
<dbReference type="CDD" id="cd02735">
    <property type="entry name" value="RNAP_I_Rpa1_C"/>
    <property type="match status" value="1"/>
</dbReference>
<dbReference type="Gene3D" id="3.30.70.2850">
    <property type="match status" value="1"/>
</dbReference>
<feature type="domain" description="RNA polymerase N-terminal" evidence="14">
    <location>
        <begin position="393"/>
        <end position="735"/>
    </location>
</feature>
<evidence type="ECO:0000256" key="5">
    <source>
        <dbReference type="ARBA" id="ARBA00022679"/>
    </source>
</evidence>
<keyword evidence="9" id="KW-0460">Magnesium</keyword>
<evidence type="ECO:0000256" key="2">
    <source>
        <dbReference type="ARBA" id="ARBA00007207"/>
    </source>
</evidence>
<dbReference type="Pfam" id="PF04998">
    <property type="entry name" value="RNA_pol_Rpb1_5"/>
    <property type="match status" value="1"/>
</dbReference>
<evidence type="ECO:0000256" key="3">
    <source>
        <dbReference type="ARBA" id="ARBA00022478"/>
    </source>
</evidence>
<evidence type="ECO:0000313" key="16">
    <source>
        <dbReference type="Proteomes" id="UP001491310"/>
    </source>
</evidence>
<organism evidence="15 16">
    <name type="scientific">Coccomyxa subellipsoidea</name>
    <dbReference type="NCBI Taxonomy" id="248742"/>
    <lineage>
        <taxon>Eukaryota</taxon>
        <taxon>Viridiplantae</taxon>
        <taxon>Chlorophyta</taxon>
        <taxon>core chlorophytes</taxon>
        <taxon>Trebouxiophyceae</taxon>
        <taxon>Trebouxiophyceae incertae sedis</taxon>
        <taxon>Coccomyxaceae</taxon>
        <taxon>Coccomyxa</taxon>
    </lineage>
</organism>
<dbReference type="InterPro" id="IPR015699">
    <property type="entry name" value="DNA-dir_RNA_pol1_lsu_N"/>
</dbReference>
<dbReference type="CDD" id="cd01435">
    <property type="entry name" value="RNAP_I_RPA1_N"/>
    <property type="match status" value="1"/>
</dbReference>
<dbReference type="Gene3D" id="1.10.132.30">
    <property type="match status" value="1"/>
</dbReference>
<dbReference type="InterPro" id="IPR007081">
    <property type="entry name" value="RNA_pol_Rpb1_5"/>
</dbReference>
<reference evidence="15 16" key="1">
    <citation type="journal article" date="2024" name="Nat. Commun.">
        <title>Phylogenomics reveals the evolutionary origins of lichenization in chlorophyte algae.</title>
        <authorList>
            <person name="Puginier C."/>
            <person name="Libourel C."/>
            <person name="Otte J."/>
            <person name="Skaloud P."/>
            <person name="Haon M."/>
            <person name="Grisel S."/>
            <person name="Petersen M."/>
            <person name="Berrin J.G."/>
            <person name="Delaux P.M."/>
            <person name="Dal Grande F."/>
            <person name="Keller J."/>
        </authorList>
    </citation>
    <scope>NUCLEOTIDE SEQUENCE [LARGE SCALE GENOMIC DNA]</scope>
    <source>
        <strain evidence="15 16">SAG 216-7</strain>
    </source>
</reference>
<evidence type="ECO:0000256" key="8">
    <source>
        <dbReference type="ARBA" id="ARBA00022833"/>
    </source>
</evidence>
<keyword evidence="16" id="KW-1185">Reference proteome</keyword>
<dbReference type="Gene3D" id="4.10.860.120">
    <property type="entry name" value="RNA polymerase II, clamp domain"/>
    <property type="match status" value="1"/>
</dbReference>
<keyword evidence="6 12" id="KW-0548">Nucleotidyltransferase</keyword>
<evidence type="ECO:0000256" key="1">
    <source>
        <dbReference type="ARBA" id="ARBA00004123"/>
    </source>
</evidence>
<evidence type="ECO:0000259" key="14">
    <source>
        <dbReference type="SMART" id="SM00663"/>
    </source>
</evidence>
<dbReference type="Pfam" id="PF04997">
    <property type="entry name" value="RNA_pol_Rpb1_1"/>
    <property type="match status" value="1"/>
</dbReference>
<keyword evidence="4" id="KW-0934">Plastid</keyword>
<dbReference type="Gene3D" id="1.10.357.120">
    <property type="match status" value="1"/>
</dbReference>
<dbReference type="SMART" id="SM00663">
    <property type="entry name" value="RPOLA_N"/>
    <property type="match status" value="1"/>
</dbReference>
<dbReference type="Gene3D" id="6.10.250.2940">
    <property type="match status" value="1"/>
</dbReference>
<dbReference type="Pfam" id="PF05000">
    <property type="entry name" value="RNA_pol_Rpb1_4"/>
    <property type="match status" value="1"/>
</dbReference>
<keyword evidence="3 12" id="KW-0240">DNA-directed RNA polymerase</keyword>
<evidence type="ECO:0000256" key="13">
    <source>
        <dbReference type="SAM" id="MobiDB-lite"/>
    </source>
</evidence>
<dbReference type="InterPro" id="IPR047107">
    <property type="entry name" value="DNA-dir_RNA_pol1_lsu_C"/>
</dbReference>
<feature type="compositionally biased region" description="Low complexity" evidence="13">
    <location>
        <begin position="200"/>
        <end position="209"/>
    </location>
</feature>
<evidence type="ECO:0000256" key="10">
    <source>
        <dbReference type="ARBA" id="ARBA00023163"/>
    </source>
</evidence>
<keyword evidence="5 12" id="KW-0808">Transferase</keyword>
<evidence type="ECO:0000256" key="12">
    <source>
        <dbReference type="RuleBase" id="RU004279"/>
    </source>
</evidence>
<keyword evidence="11" id="KW-0539">Nucleus</keyword>
<keyword evidence="7" id="KW-0479">Metal-binding</keyword>
<evidence type="ECO:0000256" key="4">
    <source>
        <dbReference type="ARBA" id="ARBA00022640"/>
    </source>
</evidence>
<dbReference type="InterPro" id="IPR044893">
    <property type="entry name" value="RNA_pol_Rpb1_clamp_domain"/>
</dbReference>
<dbReference type="PANTHER" id="PTHR19376">
    <property type="entry name" value="DNA-DIRECTED RNA POLYMERASE"/>
    <property type="match status" value="1"/>
</dbReference>
<feature type="region of interest" description="Disordered" evidence="13">
    <location>
        <begin position="193"/>
        <end position="216"/>
    </location>
</feature>
<dbReference type="PANTHER" id="PTHR19376:SF11">
    <property type="entry name" value="DNA-DIRECTED RNA POLYMERASE I SUBUNIT RPA1"/>
    <property type="match status" value="1"/>
</dbReference>
<protein>
    <recommendedName>
        <fullName evidence="12">DNA-directed RNA polymerase subunit</fullName>
        <ecNumber evidence="12">2.7.7.6</ecNumber>
    </recommendedName>
</protein>
<gene>
    <name evidence="15" type="ORF">WJX75_003467</name>
</gene>
<feature type="region of interest" description="Disordered" evidence="13">
    <location>
        <begin position="1474"/>
        <end position="1570"/>
    </location>
</feature>
<dbReference type="Gene3D" id="2.40.40.20">
    <property type="match status" value="1"/>
</dbReference>
<comment type="function">
    <text evidence="12">DNA-dependent RNA polymerase catalyzes the transcription of DNA into RNA using the four ribonucleoside triphosphates as substrates.</text>
</comment>
<evidence type="ECO:0000256" key="7">
    <source>
        <dbReference type="ARBA" id="ARBA00022723"/>
    </source>
</evidence>
<keyword evidence="8" id="KW-0862">Zinc</keyword>
<comment type="subcellular location">
    <subcellularLocation>
        <location evidence="1">Nucleus</location>
    </subcellularLocation>
</comment>
<dbReference type="Pfam" id="PF00623">
    <property type="entry name" value="RNA_pol_Rpb1_2"/>
    <property type="match status" value="1"/>
</dbReference>
<dbReference type="EC" id="2.7.7.6" evidence="12"/>
<dbReference type="InterPro" id="IPR038120">
    <property type="entry name" value="Rpb1_funnel_sf"/>
</dbReference>
<evidence type="ECO:0000256" key="11">
    <source>
        <dbReference type="ARBA" id="ARBA00023242"/>
    </source>
</evidence>
<feature type="compositionally biased region" description="Low complexity" evidence="13">
    <location>
        <begin position="1535"/>
        <end position="1549"/>
    </location>
</feature>
<accession>A0ABR2YRE1</accession>
<dbReference type="InterPro" id="IPR007066">
    <property type="entry name" value="RNA_pol_Rpb1_3"/>
</dbReference>
<dbReference type="InterPro" id="IPR007083">
    <property type="entry name" value="RNA_pol_Rpb1_4"/>
</dbReference>
<dbReference type="InterPro" id="IPR006592">
    <property type="entry name" value="RNA_pol_N"/>
</dbReference>
<feature type="compositionally biased region" description="Acidic residues" evidence="13">
    <location>
        <begin position="1498"/>
        <end position="1510"/>
    </location>
</feature>
<dbReference type="InterPro" id="IPR045867">
    <property type="entry name" value="DNA-dir_RpoC_beta_prime"/>
</dbReference>
<comment type="caution">
    <text evidence="15">The sequence shown here is derived from an EMBL/GenBank/DDBJ whole genome shotgun (WGS) entry which is preliminary data.</text>
</comment>
<dbReference type="EMBL" id="JALJOT010000006">
    <property type="protein sequence ID" value="KAK9909518.1"/>
    <property type="molecule type" value="Genomic_DNA"/>
</dbReference>
<dbReference type="SUPFAM" id="SSF64484">
    <property type="entry name" value="beta and beta-prime subunits of DNA dependent RNA-polymerase"/>
    <property type="match status" value="1"/>
</dbReference>
<evidence type="ECO:0000256" key="6">
    <source>
        <dbReference type="ARBA" id="ARBA00022695"/>
    </source>
</evidence>
<proteinExistence type="inferred from homology"/>
<sequence>MSAIPSREVTTAQISAISFGFYSDEEIRKLSVKQIVSPIVFDNLRNAVPGGLYDPAMGPLEQQGQCTTCNQGYMSCPGHFGHIELAVPVYNPLVFTTMYKLLRCTCLNCYKLKMLQAEVEQYRRKLELLAEGKLVEAMRVVTGGSSATAKAVGKIGGDDVEGGLDLMDIDPKEAGAEQARLAAKLAGLGDTEAAERRSSHAAASTSAAPSHRDKMTSLSLEAVNETIGEFFRRMPVQQCANCGAHAPVLKRDGCNKIFQKPLDWKKVEKNRSKGIEITSALQTTSKNQVEDMETQLAEQLAQDSSRQKEDLMDEDPNQALVSTQSEVLKDAPEAPRNAQRPRFMTVSEVRAVMRRMWAQNSDALSLMYAQDSRLRIFGFGGGAEVGAFADAYNMFFLQVVPVAPNRVRPPSFLGEAAFEHPHNIALTRIINSNLELVSRATNPDAAKEAIPENQATVRQLDLKKSLDSWLALQGHVNSLLDSTTAGPGAKGDVQGIRQQLEKKEGLFRKNMMGKRVNFAARSVISPDPYLAAGEIGVPPYFAVRLSFPERVTPWNVAELREMVIRGAHEHPGAVAVEDELGRVILLHKLPLNRREAVAKLLLSRQGVEEAGARGRKLGSPVSGGRGAGKIVYRHLRDGDLLLTNRQPTLHKPGLMAHRARVLKGERVIRMHYANCATFNADFDGDEINLHLPQDNHGRAEGYGIVHADEQYIVPTDGKPVRGLIQDHVVAGVKLTKRDTFLTRSDFMQLVYACCSPARPGLKDAGDLQVPLPTIWKPQPLWTGKQVISTVLAHFTRGMPALTLRAGTKVPADFWGKGGTVHYSLHGREVEFTFPKSGDGEMLVLNGELVTGVLDKAVYGKFGLVHAVQDLYGNATAGSFISALSRLLTYYLQMEGFTCGYDDLLLVKRAERARSALLDTAETAALAASARFVGEEVPQLMQGADGAKPKPQSDISAEVWEGTRGAIQKALAQRYRQSKEAGAGHDAVATAALHPLGSDVVKVCLPDGQQKPFPLNCLSLMTVSGAKGSNVNFSQISALLGQQELEGRRVPRMASGKTLPCFAPFDPGARSGGFIGDRFLTGLRPQEYYFHCMAGREGLVDTTVKTSRSGYLQRCLIKNLEPLRVHYDHTVRDDCDGSIVQFAYGEDGVDVTARSFMREFGFLSRNAERFAQQVDPAGAERASAVSGLADIEQQALRRNRQRQRRLEKGQLDKAAREAPLTADLPLTALGVASEAFQDALGTYVRTNPEGTLQSTASSAKKRKKAAAADAAAASEQAPRSAEGFARLMELKFLRALAAPGEAVGVLAGQSIGEPSTQMTLNTFHMAGRGEANVTLGIPRLRELLMTAAQSIKTPIMTLPLLPGRDKADAAALANRLRRLRLAEVVEDIEVEERYVLGGDGSSGGRGREYKVAMRFADPAKFPPEANITYEEVVEAFQEPFLNRLVATLKKEMKKLSPADAVGSISIAKLGAEEGFSAPSPGSGDGNGEEAAAARKSEKEDENENAELDEENVEGKLAWQGGRSEEATYEAGDAEDVAASAAAQAQAARQAGEVEDEDEEGEGSPGAEEAGAGAVAQTYGADAAGKGEKKKGVDVRTLSRVNIKERTCEAAVTVPLDAPKLLMLKLVEQVAADTLLRATDGIDRCYVVEKKPGEKGPAVTVQTDGINFEGAWANSDLVDVTAVTANDVGAVLRTFGVEAARATVVAEVSGVFGAYGIGVDPRHLSLISDHMTHQGGYQPLNRMGIEGSASPFLKVTFETAAHFLTDATLKGSTDDLASPASRIVAGRVVGVGTGSCELIQSI</sequence>
<evidence type="ECO:0000256" key="9">
    <source>
        <dbReference type="ARBA" id="ARBA00022842"/>
    </source>
</evidence>
<keyword evidence="10 12" id="KW-0804">Transcription</keyword>
<feature type="compositionally biased region" description="Acidic residues" evidence="13">
    <location>
        <begin position="1551"/>
        <end position="1560"/>
    </location>
</feature>
<dbReference type="InterPro" id="IPR007080">
    <property type="entry name" value="RNA_pol_Rpb1_1"/>
</dbReference>
<comment type="catalytic activity">
    <reaction evidence="12">
        <text>RNA(n) + a ribonucleoside 5'-triphosphate = RNA(n+1) + diphosphate</text>
        <dbReference type="Rhea" id="RHEA:21248"/>
        <dbReference type="Rhea" id="RHEA-COMP:14527"/>
        <dbReference type="Rhea" id="RHEA-COMP:17342"/>
        <dbReference type="ChEBI" id="CHEBI:33019"/>
        <dbReference type="ChEBI" id="CHEBI:61557"/>
        <dbReference type="ChEBI" id="CHEBI:140395"/>
        <dbReference type="EC" id="2.7.7.6"/>
    </reaction>
</comment>
<dbReference type="Gene3D" id="1.10.274.100">
    <property type="entry name" value="RNA polymerase Rpb1, domain 3"/>
    <property type="match status" value="1"/>
</dbReference>
<name>A0ABR2YRE1_9CHLO</name>
<dbReference type="InterPro" id="IPR042102">
    <property type="entry name" value="RNA_pol_Rpb1_3_sf"/>
</dbReference>
<dbReference type="Proteomes" id="UP001491310">
    <property type="component" value="Unassembled WGS sequence"/>
</dbReference>